<proteinExistence type="predicted"/>
<feature type="region of interest" description="Disordered" evidence="1">
    <location>
        <begin position="38"/>
        <end position="85"/>
    </location>
</feature>
<reference evidence="2 3" key="1">
    <citation type="submission" date="2019-02" db="EMBL/GenBank/DDBJ databases">
        <title>Genome sequencing of the rare red list fungi Bondarzewia mesenterica.</title>
        <authorList>
            <person name="Buettner E."/>
            <person name="Kellner H."/>
        </authorList>
    </citation>
    <scope>NUCLEOTIDE SEQUENCE [LARGE SCALE GENOMIC DNA]</scope>
    <source>
        <strain evidence="2 3">DSM 108281</strain>
    </source>
</reference>
<evidence type="ECO:0000256" key="1">
    <source>
        <dbReference type="SAM" id="MobiDB-lite"/>
    </source>
</evidence>
<comment type="caution">
    <text evidence="2">The sequence shown here is derived from an EMBL/GenBank/DDBJ whole genome shotgun (WGS) entry which is preliminary data.</text>
</comment>
<accession>A0A4S4LRP2</accession>
<sequence length="102" mass="11901">MEPQNCKIMSNMYQDLQHLMWASSDTALLFMTRAEAKNVKEKDAEDGEEEDEAREEVNNKNEDEDEDEDKNSNQSENVGEKDTEEIKEIKIQCLTWLRVTEA</sequence>
<gene>
    <name evidence="2" type="ORF">EW146_g5702</name>
</gene>
<dbReference type="EMBL" id="SGPL01000259">
    <property type="protein sequence ID" value="THH14657.1"/>
    <property type="molecule type" value="Genomic_DNA"/>
</dbReference>
<keyword evidence="3" id="KW-1185">Reference proteome</keyword>
<dbReference type="AlphaFoldDB" id="A0A4S4LRP2"/>
<name>A0A4S4LRP2_9AGAM</name>
<feature type="compositionally biased region" description="Acidic residues" evidence="1">
    <location>
        <begin position="44"/>
        <end position="54"/>
    </location>
</feature>
<organism evidence="2 3">
    <name type="scientific">Bondarzewia mesenterica</name>
    <dbReference type="NCBI Taxonomy" id="1095465"/>
    <lineage>
        <taxon>Eukaryota</taxon>
        <taxon>Fungi</taxon>
        <taxon>Dikarya</taxon>
        <taxon>Basidiomycota</taxon>
        <taxon>Agaricomycotina</taxon>
        <taxon>Agaricomycetes</taxon>
        <taxon>Russulales</taxon>
        <taxon>Bondarzewiaceae</taxon>
        <taxon>Bondarzewia</taxon>
    </lineage>
</organism>
<protein>
    <submittedName>
        <fullName evidence="2">Uncharacterized protein</fullName>
    </submittedName>
</protein>
<evidence type="ECO:0000313" key="2">
    <source>
        <dbReference type="EMBL" id="THH14657.1"/>
    </source>
</evidence>
<dbReference type="Proteomes" id="UP000310158">
    <property type="component" value="Unassembled WGS sequence"/>
</dbReference>
<evidence type="ECO:0000313" key="3">
    <source>
        <dbReference type="Proteomes" id="UP000310158"/>
    </source>
</evidence>